<proteinExistence type="predicted"/>
<dbReference type="GO" id="GO:0006689">
    <property type="term" value="P:ganglioside catabolic process"/>
    <property type="evidence" value="ECO:0007669"/>
    <property type="project" value="TreeGrafter"/>
</dbReference>
<gene>
    <name evidence="2" type="ORF">METZ01_LOCUS426144</name>
</gene>
<sequence length="173" mass="19090">VIYSDDHGSSWQLGGVLGDHSNECQVAERSDGSLLINARNHLARSGGKPELAKQRLIATSTDGGLHWSEMTLDKTLIEPTCQASLVGYSRKRGGRSSWMLFANPASVSGRENMTVRLSLDDGRTWPHSRQLYEGSSAYSCLAVLPDGRIAIVYECDSYQRITFSILSIDDLRR</sequence>
<dbReference type="PANTHER" id="PTHR10628:SF30">
    <property type="entry name" value="EXO-ALPHA-SIALIDASE"/>
    <property type="match status" value="1"/>
</dbReference>
<feature type="non-terminal residue" evidence="2">
    <location>
        <position position="1"/>
    </location>
</feature>
<dbReference type="CDD" id="cd15482">
    <property type="entry name" value="Sialidase_non-viral"/>
    <property type="match status" value="1"/>
</dbReference>
<dbReference type="InterPro" id="IPR036278">
    <property type="entry name" value="Sialidase_sf"/>
</dbReference>
<reference evidence="2" key="1">
    <citation type="submission" date="2018-05" db="EMBL/GenBank/DDBJ databases">
        <authorList>
            <person name="Lanie J.A."/>
            <person name="Ng W.-L."/>
            <person name="Kazmierczak K.M."/>
            <person name="Andrzejewski T.M."/>
            <person name="Davidsen T.M."/>
            <person name="Wayne K.J."/>
            <person name="Tettelin H."/>
            <person name="Glass J.I."/>
            <person name="Rusch D."/>
            <person name="Podicherti R."/>
            <person name="Tsui H.-C.T."/>
            <person name="Winkler M.E."/>
        </authorList>
    </citation>
    <scope>NUCLEOTIDE SEQUENCE</scope>
</reference>
<dbReference type="GO" id="GO:0004308">
    <property type="term" value="F:exo-alpha-sialidase activity"/>
    <property type="evidence" value="ECO:0007669"/>
    <property type="project" value="InterPro"/>
</dbReference>
<dbReference type="Pfam" id="PF13088">
    <property type="entry name" value="BNR_2"/>
    <property type="match status" value="1"/>
</dbReference>
<dbReference type="GO" id="GO:0009313">
    <property type="term" value="P:oligosaccharide catabolic process"/>
    <property type="evidence" value="ECO:0007669"/>
    <property type="project" value="TreeGrafter"/>
</dbReference>
<dbReference type="PANTHER" id="PTHR10628">
    <property type="entry name" value="SIALIDASE"/>
    <property type="match status" value="1"/>
</dbReference>
<accession>A0A382XR14</accession>
<feature type="domain" description="Sialidase" evidence="1">
    <location>
        <begin position="2"/>
        <end position="151"/>
    </location>
</feature>
<dbReference type="Gene3D" id="2.120.10.10">
    <property type="match status" value="1"/>
</dbReference>
<protein>
    <recommendedName>
        <fullName evidence="1">Sialidase domain-containing protein</fullName>
    </recommendedName>
</protein>
<dbReference type="InterPro" id="IPR011040">
    <property type="entry name" value="Sialidase"/>
</dbReference>
<dbReference type="GO" id="GO:0005737">
    <property type="term" value="C:cytoplasm"/>
    <property type="evidence" value="ECO:0007669"/>
    <property type="project" value="TreeGrafter"/>
</dbReference>
<organism evidence="2">
    <name type="scientific">marine metagenome</name>
    <dbReference type="NCBI Taxonomy" id="408172"/>
    <lineage>
        <taxon>unclassified sequences</taxon>
        <taxon>metagenomes</taxon>
        <taxon>ecological metagenomes</taxon>
    </lineage>
</organism>
<dbReference type="GO" id="GO:0016020">
    <property type="term" value="C:membrane"/>
    <property type="evidence" value="ECO:0007669"/>
    <property type="project" value="TreeGrafter"/>
</dbReference>
<dbReference type="SUPFAM" id="SSF50939">
    <property type="entry name" value="Sialidases"/>
    <property type="match status" value="1"/>
</dbReference>
<dbReference type="AlphaFoldDB" id="A0A382XR14"/>
<evidence type="ECO:0000259" key="1">
    <source>
        <dbReference type="Pfam" id="PF13088"/>
    </source>
</evidence>
<dbReference type="EMBL" id="UINC01169646">
    <property type="protein sequence ID" value="SVD73290.1"/>
    <property type="molecule type" value="Genomic_DNA"/>
</dbReference>
<evidence type="ECO:0000313" key="2">
    <source>
        <dbReference type="EMBL" id="SVD73290.1"/>
    </source>
</evidence>
<name>A0A382XR14_9ZZZZ</name>
<dbReference type="InterPro" id="IPR026856">
    <property type="entry name" value="Sialidase_fam"/>
</dbReference>